<evidence type="ECO:0008006" key="3">
    <source>
        <dbReference type="Google" id="ProtNLM"/>
    </source>
</evidence>
<gene>
    <name evidence="1" type="ORF">PVL29_024405</name>
</gene>
<name>A0AA38YS06_VITRO</name>
<evidence type="ECO:0000313" key="2">
    <source>
        <dbReference type="Proteomes" id="UP001168098"/>
    </source>
</evidence>
<evidence type="ECO:0000313" key="1">
    <source>
        <dbReference type="EMBL" id="KAJ9675462.1"/>
    </source>
</evidence>
<proteinExistence type="predicted"/>
<dbReference type="PANTHER" id="PTHR47680">
    <property type="entry name" value="SHEWANELLA-LIKE PROTEIN PHOSPHATASE 2"/>
    <property type="match status" value="1"/>
</dbReference>
<dbReference type="EMBL" id="JARBHA010000018">
    <property type="protein sequence ID" value="KAJ9675462.1"/>
    <property type="molecule type" value="Genomic_DNA"/>
</dbReference>
<protein>
    <recommendedName>
        <fullName evidence="3">Calcineurin-like phosphoesterase domain-containing protein</fullName>
    </recommendedName>
</protein>
<keyword evidence="2" id="KW-1185">Reference proteome</keyword>
<dbReference type="InterPro" id="IPR029052">
    <property type="entry name" value="Metallo-depent_PP-like"/>
</dbReference>
<dbReference type="Proteomes" id="UP001168098">
    <property type="component" value="Unassembled WGS sequence"/>
</dbReference>
<dbReference type="Gene3D" id="3.60.21.10">
    <property type="match status" value="1"/>
</dbReference>
<organism evidence="1 2">
    <name type="scientific">Vitis rotundifolia</name>
    <name type="common">Muscadine grape</name>
    <dbReference type="NCBI Taxonomy" id="103349"/>
    <lineage>
        <taxon>Eukaryota</taxon>
        <taxon>Viridiplantae</taxon>
        <taxon>Streptophyta</taxon>
        <taxon>Embryophyta</taxon>
        <taxon>Tracheophyta</taxon>
        <taxon>Spermatophyta</taxon>
        <taxon>Magnoliopsida</taxon>
        <taxon>eudicotyledons</taxon>
        <taxon>Gunneridae</taxon>
        <taxon>Pentapetalae</taxon>
        <taxon>rosids</taxon>
        <taxon>Vitales</taxon>
        <taxon>Vitaceae</taxon>
        <taxon>Viteae</taxon>
        <taxon>Vitis</taxon>
    </lineage>
</organism>
<comment type="caution">
    <text evidence="1">The sequence shown here is derived from an EMBL/GenBank/DDBJ whole genome shotgun (WGS) entry which is preliminary data.</text>
</comment>
<accession>A0AA38YS06</accession>
<dbReference type="AlphaFoldDB" id="A0AA38YS06"/>
<reference evidence="1 2" key="1">
    <citation type="journal article" date="2023" name="BMC Biotechnol.">
        <title>Vitis rotundifolia cv Carlos genome sequencing.</title>
        <authorList>
            <person name="Huff M."/>
            <person name="Hulse-Kemp A."/>
            <person name="Scheffler B."/>
            <person name="Youngblood R."/>
            <person name="Simpson S."/>
            <person name="Babiker E."/>
            <person name="Staton M."/>
        </authorList>
    </citation>
    <scope>NUCLEOTIDE SEQUENCE [LARGE SCALE GENOMIC DNA]</scope>
    <source>
        <tissue evidence="1">Leaf</tissue>
    </source>
</reference>
<dbReference type="PANTHER" id="PTHR47680:SF2">
    <property type="entry name" value="SHEWANELLA-LIKE PROTEIN PHOSPHATASE 2"/>
    <property type="match status" value="1"/>
</dbReference>
<sequence>MNVEGDFRFVTQASLDEFRAWADWFCIGDTMKSLYDGLEKSKNPFVGIHLKFLSMIPFRFGFLSQNQTVLFVGDSVFVHGGLLPNYVRDGINGLKGRFSPGHLRGRHSHVLATIPDAKRMIMGHTIQEAGINGACEIIGNSELRVLTSNPSYKDRPEVDRKCEFGLLLSKHGLRQVKVKAT</sequence>